<feature type="domain" description="ABC transporter" evidence="6">
    <location>
        <begin position="255"/>
        <end position="501"/>
    </location>
</feature>
<dbReference type="PROSITE" id="PS50893">
    <property type="entry name" value="ABC_TRANSPORTER_2"/>
    <property type="match status" value="2"/>
</dbReference>
<dbReference type="InterPro" id="IPR017871">
    <property type="entry name" value="ABC_transporter-like_CS"/>
</dbReference>
<dbReference type="GO" id="GO:0005524">
    <property type="term" value="F:ATP binding"/>
    <property type="evidence" value="ECO:0007669"/>
    <property type="project" value="UniProtKB-KW"/>
</dbReference>
<dbReference type="Pfam" id="PF00005">
    <property type="entry name" value="ABC_tran"/>
    <property type="match status" value="2"/>
</dbReference>
<organism evidence="7 8">
    <name type="scientific">Thalassobius vesicularis</name>
    <dbReference type="NCBI Taxonomy" id="1294297"/>
    <lineage>
        <taxon>Bacteria</taxon>
        <taxon>Pseudomonadati</taxon>
        <taxon>Pseudomonadota</taxon>
        <taxon>Alphaproteobacteria</taxon>
        <taxon>Rhodobacterales</taxon>
        <taxon>Roseobacteraceae</taxon>
        <taxon>Thalassovita</taxon>
    </lineage>
</organism>
<dbReference type="GO" id="GO:0016887">
    <property type="term" value="F:ATP hydrolysis activity"/>
    <property type="evidence" value="ECO:0007669"/>
    <property type="project" value="InterPro"/>
</dbReference>
<keyword evidence="1" id="KW-0813">Transport</keyword>
<dbReference type="InterPro" id="IPR027417">
    <property type="entry name" value="P-loop_NTPase"/>
</dbReference>
<dbReference type="CDD" id="cd03216">
    <property type="entry name" value="ABC_Carb_Monos_I"/>
    <property type="match status" value="1"/>
</dbReference>
<evidence type="ECO:0000256" key="4">
    <source>
        <dbReference type="ARBA" id="ARBA00022741"/>
    </source>
</evidence>
<keyword evidence="2" id="KW-0762">Sugar transport</keyword>
<evidence type="ECO:0000256" key="2">
    <source>
        <dbReference type="ARBA" id="ARBA00022597"/>
    </source>
</evidence>
<dbReference type="RefSeq" id="WP_136340296.1">
    <property type="nucleotide sequence ID" value="NZ_SSMD01000009.1"/>
</dbReference>
<sequence length="502" mass="55221">MSQQPIIEMRDITVRYGSAVAIDGVSFDLRAGEIHALLGENGAGKSTLTKSMAGVVHPAEGQILLDGQPIAPGSPKEALHLGIAMVFQETSLVPTMTVGQNLFLGQEKMFNRLRGVNIAAQQFLQSLNFDVNPTATVDMLGAAKRQMVEIARAVLHKVRVIVFDEPTATLTPEEKQHFFALVKDLKKRGVSVVFISHALEEALAIADRITVLRDAKHVLTKPAQELDREAIVKAMIGRDLSNTFYGHKRGDEDSVRHEGKRVLSVQNLRMAGIVQNTSFSIFAGQVTGVFGLVGAGRTETFKIVSGALKRNWLHGGEIELNGHKVRYRTPAPAIRDGIAYVTEDRKVEGFFETMSPARNIHVGQLAKEPFWKMWVSRKAERILGQKWSEALNIKAVSRDVKVIELSGGNQQKVVIAKSLVQEPELIIFDEPTRGVDVGAIAEIHQLINRLADEGNAVVVISSYLPEVLALSDRILVARQGKVVEEFTAREADEKKIMYAAIH</sequence>
<evidence type="ECO:0000259" key="6">
    <source>
        <dbReference type="PROSITE" id="PS50893"/>
    </source>
</evidence>
<keyword evidence="5 7" id="KW-0067">ATP-binding</keyword>
<dbReference type="PANTHER" id="PTHR43790:SF9">
    <property type="entry name" value="GALACTOFURANOSE TRANSPORTER ATP-BINDING PROTEIN YTFR"/>
    <property type="match status" value="1"/>
</dbReference>
<dbReference type="InterPro" id="IPR050107">
    <property type="entry name" value="ABC_carbohydrate_import_ATPase"/>
</dbReference>
<dbReference type="PANTHER" id="PTHR43790">
    <property type="entry name" value="CARBOHYDRATE TRANSPORT ATP-BINDING PROTEIN MG119-RELATED"/>
    <property type="match status" value="1"/>
</dbReference>
<evidence type="ECO:0000313" key="7">
    <source>
        <dbReference type="EMBL" id="THD72050.1"/>
    </source>
</evidence>
<accession>A0A4S3M710</accession>
<keyword evidence="4" id="KW-0547">Nucleotide-binding</keyword>
<keyword evidence="8" id="KW-1185">Reference proteome</keyword>
<dbReference type="OrthoDB" id="9805029at2"/>
<dbReference type="InterPro" id="IPR003593">
    <property type="entry name" value="AAA+_ATPase"/>
</dbReference>
<dbReference type="SUPFAM" id="SSF52540">
    <property type="entry name" value="P-loop containing nucleoside triphosphate hydrolases"/>
    <property type="match status" value="2"/>
</dbReference>
<name>A0A4S3M710_9RHOB</name>
<evidence type="ECO:0000313" key="8">
    <source>
        <dbReference type="Proteomes" id="UP000306113"/>
    </source>
</evidence>
<protein>
    <submittedName>
        <fullName evidence="7">Sugar ABC transporter ATP-binding protein</fullName>
    </submittedName>
</protein>
<reference evidence="7 8" key="1">
    <citation type="submission" date="2019-04" db="EMBL/GenBank/DDBJ databases">
        <title>Draft genome sequence of Youngimonas vesicularis.</title>
        <authorList>
            <person name="Hameed A."/>
        </authorList>
    </citation>
    <scope>NUCLEOTIDE SEQUENCE [LARGE SCALE GENOMIC DNA]</scope>
    <source>
        <strain evidence="7 8">CC-AMW-E</strain>
    </source>
</reference>
<dbReference type="AlphaFoldDB" id="A0A4S3M710"/>
<dbReference type="SMART" id="SM00382">
    <property type="entry name" value="AAA"/>
    <property type="match status" value="2"/>
</dbReference>
<dbReference type="CDD" id="cd03215">
    <property type="entry name" value="ABC_Carb_Monos_II"/>
    <property type="match status" value="1"/>
</dbReference>
<feature type="domain" description="ABC transporter" evidence="6">
    <location>
        <begin position="7"/>
        <end position="239"/>
    </location>
</feature>
<dbReference type="Proteomes" id="UP000306113">
    <property type="component" value="Unassembled WGS sequence"/>
</dbReference>
<proteinExistence type="predicted"/>
<dbReference type="InterPro" id="IPR003439">
    <property type="entry name" value="ABC_transporter-like_ATP-bd"/>
</dbReference>
<dbReference type="PROSITE" id="PS00211">
    <property type="entry name" value="ABC_TRANSPORTER_1"/>
    <property type="match status" value="1"/>
</dbReference>
<gene>
    <name evidence="7" type="ORF">E7681_16145</name>
</gene>
<evidence type="ECO:0000256" key="1">
    <source>
        <dbReference type="ARBA" id="ARBA00022448"/>
    </source>
</evidence>
<keyword evidence="3" id="KW-0677">Repeat</keyword>
<evidence type="ECO:0000256" key="5">
    <source>
        <dbReference type="ARBA" id="ARBA00022840"/>
    </source>
</evidence>
<dbReference type="EMBL" id="SSMD01000009">
    <property type="protein sequence ID" value="THD72050.1"/>
    <property type="molecule type" value="Genomic_DNA"/>
</dbReference>
<comment type="caution">
    <text evidence="7">The sequence shown here is derived from an EMBL/GenBank/DDBJ whole genome shotgun (WGS) entry which is preliminary data.</text>
</comment>
<evidence type="ECO:0000256" key="3">
    <source>
        <dbReference type="ARBA" id="ARBA00022737"/>
    </source>
</evidence>
<dbReference type="Gene3D" id="3.40.50.300">
    <property type="entry name" value="P-loop containing nucleotide triphosphate hydrolases"/>
    <property type="match status" value="2"/>
</dbReference>